<feature type="coiled-coil region" evidence="3">
    <location>
        <begin position="205"/>
        <end position="232"/>
    </location>
</feature>
<sequence>MDSSETPKPLPVGQLYHASRLQELAFETTDDLEPLAESIGQERVLEAIQTGIAIDAEGFNLYAAGSSGLGRHTLIGQELRGRAAERAAAADWVYVASFQDPYRPRCLSLPAGRGGRLRRQMEQLVDDLISAIPAAFQGDEYRRRAAEIDDEFSHREDQAALELGQRAAERGIVLMRGPSGFTLMPGRDGESMTAEEYQKLPAEERQRIDAAMEAMKEELKQTMSQLPRWHREMRQRYLRLNRETARLTVAGFIGDLKQAYQAFPAVVEYLDQVADDVVEHLDRFRQAGEAGEGQVTARDPAFKRYQVNVLVDNGGARGAPVVFEANPTYQNLLGRVEQIAHLGTLQTDFTLIKPGALHRANGGFLVLDAEKVLSSPFAWEGLKRVLRAREIRIEPLERQLSLVGTVTLEPQPVPIDLKVVLIGDRLLFYLLKEYDPEFGLLFKIAADFSEELPRSSDNELLYARLVATLQRREGLRPLSRGGVARVLEQCARRAGDGERLSLHLGGLLDLLRESNLQAERRHSPVIRRRHVQGAVDARLHRSNQLQARLREQILRGVIRIDTDGLQLAQVNGLTVIDLGDFSFGAPARISATARLGEGEFIDIERETELGGPIHSKGVLILTSYLGERYAKHQPLPVVASLVMEQSYGLVEGDSASAAELCALLSALGDIPLKQSLAITGSINQRGQMQAIGGVCEKIEGFFDICNARGLAGEHGVIIPAANVKDLMLRHEVVEAAREGRFHIYAVDHVEQAMSLLCGLAAGVAGSDGTYPEQSFNYRIQLRLAQWIGLRQRYASHPKGEG</sequence>
<name>A0A831RLJ3_9GAMM</name>
<evidence type="ECO:0000256" key="1">
    <source>
        <dbReference type="ARBA" id="ARBA00022670"/>
    </source>
</evidence>
<dbReference type="EC" id="3.4.21.53" evidence="2"/>
<dbReference type="GO" id="GO:0005524">
    <property type="term" value="F:ATP binding"/>
    <property type="evidence" value="ECO:0007669"/>
    <property type="project" value="InterPro"/>
</dbReference>
<dbReference type="Pfam" id="PF20437">
    <property type="entry name" value="LonC_helical"/>
    <property type="match status" value="1"/>
</dbReference>
<evidence type="ECO:0000259" key="4">
    <source>
        <dbReference type="PROSITE" id="PS51786"/>
    </source>
</evidence>
<dbReference type="InterPro" id="IPR027065">
    <property type="entry name" value="Lon_Prtase"/>
</dbReference>
<keyword evidence="2" id="KW-0378">Hydrolase</keyword>
<dbReference type="AlphaFoldDB" id="A0A831RLJ3"/>
<comment type="caution">
    <text evidence="5">The sequence shown here is derived from an EMBL/GenBank/DDBJ whole genome shotgun (WGS) entry which is preliminary data.</text>
</comment>
<dbReference type="SUPFAM" id="SSF54211">
    <property type="entry name" value="Ribosomal protein S5 domain 2-like"/>
    <property type="match status" value="1"/>
</dbReference>
<keyword evidence="2" id="KW-0720">Serine protease</keyword>
<dbReference type="InterPro" id="IPR020568">
    <property type="entry name" value="Ribosomal_Su5_D2-typ_SF"/>
</dbReference>
<accession>A0A831RLJ3</accession>
<comment type="catalytic activity">
    <reaction evidence="2">
        <text>Hydrolysis of proteins in presence of ATP.</text>
        <dbReference type="EC" id="3.4.21.53"/>
    </reaction>
</comment>
<keyword evidence="1 2" id="KW-0645">Protease</keyword>
<dbReference type="Gene3D" id="3.30.230.10">
    <property type="match status" value="1"/>
</dbReference>
<dbReference type="GO" id="GO:0030163">
    <property type="term" value="P:protein catabolic process"/>
    <property type="evidence" value="ECO:0007669"/>
    <property type="project" value="InterPro"/>
</dbReference>
<protein>
    <recommendedName>
        <fullName evidence="2">endopeptidase La</fullName>
        <ecNumber evidence="2">3.4.21.53</ecNumber>
    </recommendedName>
</protein>
<dbReference type="PRINTS" id="PR00830">
    <property type="entry name" value="ENDOLAPTASE"/>
</dbReference>
<dbReference type="Pfam" id="PF05362">
    <property type="entry name" value="Lon_C"/>
    <property type="match status" value="1"/>
</dbReference>
<dbReference type="InterPro" id="IPR046844">
    <property type="entry name" value="Lon-like_helical"/>
</dbReference>
<dbReference type="Pfam" id="PF13654">
    <property type="entry name" value="AAA_32"/>
    <property type="match status" value="1"/>
</dbReference>
<dbReference type="Gene3D" id="1.10.8.60">
    <property type="match status" value="1"/>
</dbReference>
<dbReference type="InterPro" id="IPR014721">
    <property type="entry name" value="Ribsml_uS5_D2-typ_fold_subgr"/>
</dbReference>
<evidence type="ECO:0000313" key="5">
    <source>
        <dbReference type="EMBL" id="HEB95099.1"/>
    </source>
</evidence>
<dbReference type="GO" id="GO:0004176">
    <property type="term" value="F:ATP-dependent peptidase activity"/>
    <property type="evidence" value="ECO:0007669"/>
    <property type="project" value="UniProtKB-UniRule"/>
</dbReference>
<evidence type="ECO:0000256" key="3">
    <source>
        <dbReference type="SAM" id="Coils"/>
    </source>
</evidence>
<feature type="active site" evidence="2">
    <location>
        <position position="654"/>
    </location>
</feature>
<dbReference type="Proteomes" id="UP000886251">
    <property type="component" value="Unassembled WGS sequence"/>
</dbReference>
<organism evidence="5">
    <name type="scientific">Sedimenticola thiotaurini</name>
    <dbReference type="NCBI Taxonomy" id="1543721"/>
    <lineage>
        <taxon>Bacteria</taxon>
        <taxon>Pseudomonadati</taxon>
        <taxon>Pseudomonadota</taxon>
        <taxon>Gammaproteobacteria</taxon>
        <taxon>Chromatiales</taxon>
        <taxon>Sedimenticolaceae</taxon>
        <taxon>Sedimenticola</taxon>
    </lineage>
</organism>
<dbReference type="InterPro" id="IPR027417">
    <property type="entry name" value="P-loop_NTPase"/>
</dbReference>
<dbReference type="InterPro" id="IPR041699">
    <property type="entry name" value="AAA_32"/>
</dbReference>
<feature type="domain" description="Lon proteolytic" evidence="4">
    <location>
        <begin position="564"/>
        <end position="759"/>
    </location>
</feature>
<dbReference type="GO" id="GO:0006508">
    <property type="term" value="P:proteolysis"/>
    <property type="evidence" value="ECO:0007669"/>
    <property type="project" value="UniProtKB-KW"/>
</dbReference>
<dbReference type="InterPro" id="IPR046843">
    <property type="entry name" value="LonB_AAA-LID"/>
</dbReference>
<dbReference type="GO" id="GO:0004252">
    <property type="term" value="F:serine-type endopeptidase activity"/>
    <property type="evidence" value="ECO:0007669"/>
    <property type="project" value="UniProtKB-UniRule"/>
</dbReference>
<comment type="similarity">
    <text evidence="2">Belongs to the peptidase S16 family.</text>
</comment>
<dbReference type="PANTHER" id="PTHR10046">
    <property type="entry name" value="ATP DEPENDENT LON PROTEASE FAMILY MEMBER"/>
    <property type="match status" value="1"/>
</dbReference>
<dbReference type="Pfam" id="PF20436">
    <property type="entry name" value="LonB_AAA-LID"/>
    <property type="match status" value="1"/>
</dbReference>
<dbReference type="EMBL" id="DRKP01000018">
    <property type="protein sequence ID" value="HEB95099.1"/>
    <property type="molecule type" value="Genomic_DNA"/>
</dbReference>
<dbReference type="InterPro" id="IPR008269">
    <property type="entry name" value="Lon_proteolytic"/>
</dbReference>
<keyword evidence="3" id="KW-0175">Coiled coil</keyword>
<evidence type="ECO:0000256" key="2">
    <source>
        <dbReference type="PROSITE-ProRule" id="PRU01122"/>
    </source>
</evidence>
<feature type="active site" evidence="2">
    <location>
        <position position="697"/>
    </location>
</feature>
<reference evidence="5" key="1">
    <citation type="journal article" date="2020" name="mSystems">
        <title>Genome- and Community-Level Interaction Insights into Carbon Utilization and Element Cycling Functions of Hydrothermarchaeota in Hydrothermal Sediment.</title>
        <authorList>
            <person name="Zhou Z."/>
            <person name="Liu Y."/>
            <person name="Xu W."/>
            <person name="Pan J."/>
            <person name="Luo Z.H."/>
            <person name="Li M."/>
        </authorList>
    </citation>
    <scope>NUCLEOTIDE SEQUENCE [LARGE SCALE GENOMIC DNA]</scope>
    <source>
        <strain evidence="5">HyVt-443</strain>
    </source>
</reference>
<proteinExistence type="inferred from homology"/>
<dbReference type="PROSITE" id="PS51786">
    <property type="entry name" value="LON_PROTEOLYTIC"/>
    <property type="match status" value="1"/>
</dbReference>
<dbReference type="Gene3D" id="3.40.50.300">
    <property type="entry name" value="P-loop containing nucleotide triphosphate hydrolases"/>
    <property type="match status" value="2"/>
</dbReference>
<gene>
    <name evidence="5" type="ORF">ENI96_01550</name>
</gene>